<accession>C1DW21</accession>
<evidence type="ECO:0000313" key="3">
    <source>
        <dbReference type="Proteomes" id="UP000001369"/>
    </source>
</evidence>
<dbReference type="KEGG" id="saf:SULAZ_1341"/>
<dbReference type="EMBL" id="CP001229">
    <property type="protein sequence ID" value="ACN99292.1"/>
    <property type="molecule type" value="Genomic_DNA"/>
</dbReference>
<dbReference type="AlphaFoldDB" id="C1DW21"/>
<dbReference type="RefSeq" id="WP_012674610.1">
    <property type="nucleotide sequence ID" value="NC_012438.1"/>
</dbReference>
<proteinExistence type="predicted"/>
<dbReference type="Proteomes" id="UP000001369">
    <property type="component" value="Chromosome"/>
</dbReference>
<name>C1DW21_SULAA</name>
<feature type="region of interest" description="Disordered" evidence="1">
    <location>
        <begin position="131"/>
        <end position="172"/>
    </location>
</feature>
<dbReference type="STRING" id="204536.SULAZ_1341"/>
<keyword evidence="3" id="KW-1185">Reference proteome</keyword>
<sequence length="431" mass="49300">MNSIKESSINSSLIETKSIKGKQKPKTSIFDLILSKEFISKESLKSEKSAVDGKNLIDLDKKFRTKSEKNDKTLDNTSLPQIDFNSFEVSKNLELTKKALIKNILKIDNDKKSLTSNNVSLKNEIKTFQEKNKPQKILSQQEVKEPKHSELLNQVKVSEEPKTKKTLPQQAPKLTLSQLENQLDIKSNKSQKQTTELNENLKIPQNTSLKRENNKGKNISEIQKDITQTGRKDTSNDKFLDIKTESKNQNFNKLQNLEREDLVNNLNVNFSIENFKTIEKQDSNNNFNNKIIDQNTTKNNNFDSINGNNLTAINYDITSGYNSSKSSSDNQNNFTQNQSHTFQQNSFQNFNLTYQNTTINAIITQTTLNLFIKTSDIVFTPQMIDSIKNILETNGYKDLKLTLKDREKVYKLNSVEKNTQPITEKGINIAV</sequence>
<reference evidence="2 3" key="1">
    <citation type="journal article" date="2009" name="J. Bacteriol.">
        <title>Complete and draft genome sequences of six members of the Aquificales.</title>
        <authorList>
            <person name="Reysenbach A.L."/>
            <person name="Hamamura N."/>
            <person name="Podar M."/>
            <person name="Griffiths E."/>
            <person name="Ferreira S."/>
            <person name="Hochstein R."/>
            <person name="Heidelberg J."/>
            <person name="Johnson J."/>
            <person name="Mead D."/>
            <person name="Pohorille A."/>
            <person name="Sarmiento M."/>
            <person name="Schweighofer K."/>
            <person name="Seshadri R."/>
            <person name="Voytek M.A."/>
        </authorList>
    </citation>
    <scope>NUCLEOTIDE SEQUENCE [LARGE SCALE GENOMIC DNA]</scope>
    <source>
        <strain evidence="3">Az-Fu1 / DSM 15241 / OCM 825</strain>
    </source>
</reference>
<gene>
    <name evidence="2" type="ordered locus">SULAZ_1341</name>
</gene>
<dbReference type="OrthoDB" id="9853141at2"/>
<evidence type="ECO:0000313" key="2">
    <source>
        <dbReference type="EMBL" id="ACN99292.1"/>
    </source>
</evidence>
<organism evidence="2 3">
    <name type="scientific">Sulfurihydrogenibium azorense (strain DSM 15241 / OCM 825 / Az-Fu1)</name>
    <dbReference type="NCBI Taxonomy" id="204536"/>
    <lineage>
        <taxon>Bacteria</taxon>
        <taxon>Pseudomonadati</taxon>
        <taxon>Aquificota</taxon>
        <taxon>Aquificia</taxon>
        <taxon>Aquificales</taxon>
        <taxon>Hydrogenothermaceae</taxon>
        <taxon>Sulfurihydrogenibium</taxon>
    </lineage>
</organism>
<protein>
    <submittedName>
        <fullName evidence="2">Putative viral A-type inclusion protein</fullName>
    </submittedName>
</protein>
<dbReference type="HOGENOM" id="CLU_636041_0_0_0"/>
<evidence type="ECO:0000256" key="1">
    <source>
        <dbReference type="SAM" id="MobiDB-lite"/>
    </source>
</evidence>